<evidence type="ECO:0000313" key="3">
    <source>
        <dbReference type="Proteomes" id="UP000001067"/>
    </source>
</evidence>
<feature type="compositionally biased region" description="Basic and acidic residues" evidence="1">
    <location>
        <begin position="239"/>
        <end position="255"/>
    </location>
</feature>
<reference evidence="2 3" key="1">
    <citation type="journal article" date="2010" name="Genome Biol.">
        <title>A first genome assembly of the barley fungal pathogen Pyrenophora teres f. teres.</title>
        <authorList>
            <person name="Ellwood S.R."/>
            <person name="Liu Z."/>
            <person name="Syme R.A."/>
            <person name="Lai Z."/>
            <person name="Hane J.K."/>
            <person name="Keiper F."/>
            <person name="Moffat C.S."/>
            <person name="Oliver R.P."/>
            <person name="Friesen T.L."/>
        </authorList>
    </citation>
    <scope>NUCLEOTIDE SEQUENCE [LARGE SCALE GENOMIC DNA]</scope>
    <source>
        <strain evidence="2 3">0-1</strain>
    </source>
</reference>
<feature type="compositionally biased region" description="Low complexity" evidence="1">
    <location>
        <begin position="224"/>
        <end position="236"/>
    </location>
</feature>
<name>E3RGI5_PYRTT</name>
<feature type="region of interest" description="Disordered" evidence="1">
    <location>
        <begin position="221"/>
        <end position="255"/>
    </location>
</feature>
<organism evidence="3">
    <name type="scientific">Pyrenophora teres f. teres (strain 0-1)</name>
    <name type="common">Barley net blotch fungus</name>
    <name type="synonym">Drechslera teres f. teres</name>
    <dbReference type="NCBI Taxonomy" id="861557"/>
    <lineage>
        <taxon>Eukaryota</taxon>
        <taxon>Fungi</taxon>
        <taxon>Dikarya</taxon>
        <taxon>Ascomycota</taxon>
        <taxon>Pezizomycotina</taxon>
        <taxon>Dothideomycetes</taxon>
        <taxon>Pleosporomycetidae</taxon>
        <taxon>Pleosporales</taxon>
        <taxon>Pleosporineae</taxon>
        <taxon>Pleosporaceae</taxon>
        <taxon>Pyrenophora</taxon>
    </lineage>
</organism>
<gene>
    <name evidence="2" type="ORF">PTT_06920</name>
</gene>
<dbReference type="AlphaFoldDB" id="E3RGI5"/>
<dbReference type="EMBL" id="GL532909">
    <property type="protein sequence ID" value="EFQ95163.1"/>
    <property type="molecule type" value="Genomic_DNA"/>
</dbReference>
<evidence type="ECO:0000313" key="2">
    <source>
        <dbReference type="EMBL" id="EFQ95163.1"/>
    </source>
</evidence>
<dbReference type="KEGG" id="pte:PTT_06920"/>
<dbReference type="HOGENOM" id="CLU_852969_0_0_1"/>
<keyword evidence="3" id="KW-1185">Reference proteome</keyword>
<dbReference type="OrthoDB" id="3691218at2759"/>
<proteinExistence type="predicted"/>
<sequence length="326" mass="37422">MDESDSDMVDFVIVPREPVKACVEILSTLSSAINKNVNPKNENNTGEFGKLLGTLSSTVNKNVNSKNDNNTGELGKLIADVASWWLDRAPVFGEDREYLKIYLQWPRGFSASGLETFSRDGHLKKRHMVLLEQYGLSMHEAREKKRMGPRNNTESKLMEKRLYLEFMSSLMWMREDAIERMFEPGFRGTYVEHEERPINEDASLAKFDDLSFADIDSVASAQDTPATTTRTASPAPTERPFEYNNDYKDHQRKDEPPKLPKLKYVAIIETETDKAVYNIEPRRINREVRKKLESAKEMCDEMVMLGYEGKVKLQDVMDVGMKMAKK</sequence>
<evidence type="ECO:0000256" key="1">
    <source>
        <dbReference type="SAM" id="MobiDB-lite"/>
    </source>
</evidence>
<dbReference type="Proteomes" id="UP000001067">
    <property type="component" value="Unassembled WGS sequence"/>
</dbReference>
<accession>E3RGI5</accession>
<protein>
    <submittedName>
        <fullName evidence="2">Uncharacterized protein</fullName>
    </submittedName>
</protein>